<sequence length="72" mass="7791">MGVTPNDEERGLNVNPIAEKFVKILGDKNSLGALQAKRIANAKAEAAKGATEKAAKKLNDAVRYKKRPKTNE</sequence>
<evidence type="ECO:0000313" key="3">
    <source>
        <dbReference type="Proteomes" id="UP000704712"/>
    </source>
</evidence>
<dbReference type="AlphaFoldDB" id="A0A8S9U0D6"/>
<gene>
    <name evidence="2" type="ORF">GN958_ATG19196</name>
</gene>
<proteinExistence type="predicted"/>
<accession>A0A8S9U0D6</accession>
<dbReference type="Proteomes" id="UP000704712">
    <property type="component" value="Unassembled WGS sequence"/>
</dbReference>
<evidence type="ECO:0000256" key="1">
    <source>
        <dbReference type="SAM" id="MobiDB-lite"/>
    </source>
</evidence>
<name>A0A8S9U0D6_PHYIN</name>
<evidence type="ECO:0000313" key="2">
    <source>
        <dbReference type="EMBL" id="KAF4131638.1"/>
    </source>
</evidence>
<reference evidence="2" key="1">
    <citation type="submission" date="2020-03" db="EMBL/GenBank/DDBJ databases">
        <title>Hybrid Assembly of Korean Phytophthora infestans isolates.</title>
        <authorList>
            <person name="Prokchorchik M."/>
            <person name="Lee Y."/>
            <person name="Seo J."/>
            <person name="Cho J.-H."/>
            <person name="Park Y.-E."/>
            <person name="Jang D.-C."/>
            <person name="Im J.-S."/>
            <person name="Choi J.-G."/>
            <person name="Park H.-J."/>
            <person name="Lee G.-B."/>
            <person name="Lee Y.-G."/>
            <person name="Hong S.-Y."/>
            <person name="Cho K."/>
            <person name="Sohn K.H."/>
        </authorList>
    </citation>
    <scope>NUCLEOTIDE SEQUENCE</scope>
    <source>
        <strain evidence="2">KR_2_A2</strain>
    </source>
</reference>
<dbReference type="EMBL" id="JAACNO010002706">
    <property type="protein sequence ID" value="KAF4131638.1"/>
    <property type="molecule type" value="Genomic_DNA"/>
</dbReference>
<feature type="region of interest" description="Disordered" evidence="1">
    <location>
        <begin position="45"/>
        <end position="72"/>
    </location>
</feature>
<protein>
    <submittedName>
        <fullName evidence="2">Uncharacterized protein</fullName>
    </submittedName>
</protein>
<feature type="compositionally biased region" description="Basic and acidic residues" evidence="1">
    <location>
        <begin position="50"/>
        <end position="72"/>
    </location>
</feature>
<comment type="caution">
    <text evidence="2">The sequence shown here is derived from an EMBL/GenBank/DDBJ whole genome shotgun (WGS) entry which is preliminary data.</text>
</comment>
<organism evidence="2 3">
    <name type="scientific">Phytophthora infestans</name>
    <name type="common">Potato late blight agent</name>
    <name type="synonym">Botrytis infestans</name>
    <dbReference type="NCBI Taxonomy" id="4787"/>
    <lineage>
        <taxon>Eukaryota</taxon>
        <taxon>Sar</taxon>
        <taxon>Stramenopiles</taxon>
        <taxon>Oomycota</taxon>
        <taxon>Peronosporomycetes</taxon>
        <taxon>Peronosporales</taxon>
        <taxon>Peronosporaceae</taxon>
        <taxon>Phytophthora</taxon>
    </lineage>
</organism>